<proteinExistence type="predicted"/>
<evidence type="ECO:0000313" key="2">
    <source>
        <dbReference type="EMBL" id="AJP18499.1"/>
    </source>
</evidence>
<dbReference type="RefSeq" id="WP_015632465.1">
    <property type="nucleotide sequence ID" value="NZ_CABFWU010000003.1"/>
</dbReference>
<organism evidence="2">
    <name type="scientific">Klebsiella pneumoniae</name>
    <dbReference type="NCBI Taxonomy" id="573"/>
    <lineage>
        <taxon>Bacteria</taxon>
        <taxon>Pseudomonadati</taxon>
        <taxon>Pseudomonadota</taxon>
        <taxon>Gammaproteobacteria</taxon>
        <taxon>Enterobacterales</taxon>
        <taxon>Enterobacteriaceae</taxon>
        <taxon>Klebsiella/Raoultella group</taxon>
        <taxon>Klebsiella</taxon>
        <taxon>Klebsiella pneumoniae complex</taxon>
    </lineage>
</organism>
<dbReference type="NCBIfam" id="NF010264">
    <property type="entry name" value="PRK13710.1"/>
    <property type="match status" value="1"/>
</dbReference>
<keyword evidence="1" id="KW-1277">Toxin-antitoxin system</keyword>
<accession>A0A0C5H2X7</accession>
<geneLocation type="plasmid" evidence="2">
    <name>pB-3002cz</name>
</geneLocation>
<protein>
    <submittedName>
        <fullName evidence="2">CcdA</fullName>
    </submittedName>
</protein>
<keyword evidence="2" id="KW-0614">Plasmid</keyword>
<sequence length="72" mass="8194">MKHRASVTVDKEHYLELLAAGVNISGLVNEAIGREARRIQAERWKAENREGMEEVANFIAQHGSFADENRSW</sequence>
<evidence type="ECO:0000256" key="1">
    <source>
        <dbReference type="ARBA" id="ARBA00022649"/>
    </source>
</evidence>
<dbReference type="EMBL" id="KJ958926">
    <property type="protein sequence ID" value="AJP18499.1"/>
    <property type="molecule type" value="Genomic_DNA"/>
</dbReference>
<dbReference type="Gene3D" id="1.10.1220.80">
    <property type="match status" value="1"/>
</dbReference>
<dbReference type="AlphaFoldDB" id="A0A0C5H2X7"/>
<dbReference type="InterPro" id="IPR009956">
    <property type="entry name" value="Post-segregation_anti-tox_CcdA"/>
</dbReference>
<dbReference type="PATRIC" id="fig|573.1555.peg.5122"/>
<name>A0A0C5H2X7_KLEPN</name>
<dbReference type="Pfam" id="PF07362">
    <property type="entry name" value="CcdA"/>
    <property type="match status" value="1"/>
</dbReference>
<reference evidence="2" key="1">
    <citation type="journal article" date="2015" name="Antimicrob. Agents Chemother.">
        <title>Complete nucleotide sequences of two NDM-1-encoding plasmids from the same sequence type 11 Klebsiella pneumoniae strain.</title>
        <authorList>
            <person name="Studentova V."/>
            <person name="Dobiasova H."/>
            <person name="Hedlova D."/>
            <person name="Dolejska M."/>
            <person name="Papagiannitsis C.C."/>
            <person name="Hrabak J."/>
        </authorList>
    </citation>
    <scope>NUCLEOTIDE SEQUENCE</scope>
    <source>
        <strain evidence="2">Kpn-3002cz</strain>
        <plasmid evidence="2">pB-3002cz</plasmid>
    </source>
</reference>